<dbReference type="EMBL" id="MDBO01000090">
    <property type="protein sequence ID" value="PMP08996.1"/>
    <property type="molecule type" value="Genomic_DNA"/>
</dbReference>
<reference evidence="2" key="2">
    <citation type="submission" date="2016-07" db="EMBL/GenBank/DDBJ databases">
        <authorList>
            <person name="Kauffman K."/>
            <person name="Arevalo P."/>
            <person name="Polz M.F."/>
        </authorList>
    </citation>
    <scope>NUCLEOTIDE SEQUENCE</scope>
    <source>
        <strain evidence="2">10N.222.49.A5</strain>
    </source>
</reference>
<reference evidence="1 4" key="4">
    <citation type="submission" date="2020-04" db="EMBL/GenBank/DDBJ databases">
        <title>WGS-Seq of Vibrio isolated by the O'Toole Lab.</title>
        <authorList>
            <person name="Mckone K.P."/>
            <person name="Whitaker R."/>
            <person name="Sevigney J.L."/>
            <person name="Herring J.B."/>
            <person name="O'Toole G."/>
        </authorList>
    </citation>
    <scope>NUCLEOTIDE SEQUENCE [LARGE SCALE GENOMIC DNA]</scope>
    <source>
        <strain evidence="1 4">BS_02</strain>
    </source>
</reference>
<protein>
    <submittedName>
        <fullName evidence="2">Uncharacterized protein</fullName>
    </submittedName>
</protein>
<dbReference type="EMBL" id="JABCJR010000024">
    <property type="protein sequence ID" value="NMR70830.1"/>
    <property type="molecule type" value="Genomic_DNA"/>
</dbReference>
<sequence>MAGIGFIACAKFEDTVKAYGEGSTPELALSDFLQGGDFQVHCESNDIEDEDHVEVKVFKATYHNYYDFSY</sequence>
<comment type="caution">
    <text evidence="2">The sequence shown here is derived from an EMBL/GenBank/DDBJ whole genome shotgun (WGS) entry which is preliminary data.</text>
</comment>
<organism evidence="2 3">
    <name type="scientific">Vibrio breoganii</name>
    <dbReference type="NCBI Taxonomy" id="553239"/>
    <lineage>
        <taxon>Bacteria</taxon>
        <taxon>Pseudomonadati</taxon>
        <taxon>Pseudomonadota</taxon>
        <taxon>Gammaproteobacteria</taxon>
        <taxon>Vibrionales</taxon>
        <taxon>Vibrionaceae</taxon>
        <taxon>Vibrio</taxon>
    </lineage>
</organism>
<evidence type="ECO:0000313" key="4">
    <source>
        <dbReference type="Proteomes" id="UP000590068"/>
    </source>
</evidence>
<reference evidence="3" key="1">
    <citation type="submission" date="2016-07" db="EMBL/GenBank/DDBJ databases">
        <title>Nontailed viruses are major unrecognized killers of bacteria in the ocean.</title>
        <authorList>
            <person name="Kauffman K."/>
            <person name="Hussain F."/>
            <person name="Yang J."/>
            <person name="Arevalo P."/>
            <person name="Brown J."/>
            <person name="Cutler M."/>
            <person name="Kelly L."/>
            <person name="Polz M.F."/>
        </authorList>
    </citation>
    <scope>NUCLEOTIDE SEQUENCE [LARGE SCALE GENOMIC DNA]</scope>
    <source>
        <strain evidence="3">10N.222.49.A5</strain>
    </source>
</reference>
<evidence type="ECO:0000313" key="1">
    <source>
        <dbReference type="EMBL" id="NMR70830.1"/>
    </source>
</evidence>
<evidence type="ECO:0000313" key="3">
    <source>
        <dbReference type="Proteomes" id="UP000235611"/>
    </source>
</evidence>
<accession>A0AAP8SVZ5</accession>
<gene>
    <name evidence="2" type="ORF">BCS93_13490</name>
    <name evidence="1" type="ORF">HJ568_12770</name>
</gene>
<dbReference type="RefSeq" id="WP_102322538.1">
    <property type="nucleotide sequence ID" value="NZ_JABBXC010000021.1"/>
</dbReference>
<reference evidence="2" key="3">
    <citation type="journal article" date="2018" name="Nature">
        <title>A major lineage of non-tailed dsDNA viruses as unrecognized killers of marine bacteria.</title>
        <authorList>
            <person name="Kauffman K.M."/>
            <person name="Hussain F.A."/>
            <person name="Yang J."/>
            <person name="Arevalo P."/>
            <person name="Brown J.M."/>
            <person name="Chang W.K."/>
            <person name="VanInsberghe D."/>
            <person name="Elsherbini J."/>
            <person name="Sharma R.S."/>
            <person name="Cutler M.B."/>
            <person name="Kelly L."/>
            <person name="Polz M.F."/>
        </authorList>
    </citation>
    <scope>NUCLEOTIDE SEQUENCE</scope>
    <source>
        <strain evidence="2">10N.222.49.A5</strain>
    </source>
</reference>
<keyword evidence="4" id="KW-1185">Reference proteome</keyword>
<name>A0AAP8SVZ5_9VIBR</name>
<dbReference type="Proteomes" id="UP000590068">
    <property type="component" value="Unassembled WGS sequence"/>
</dbReference>
<dbReference type="Proteomes" id="UP000235611">
    <property type="component" value="Unassembled WGS sequence"/>
</dbReference>
<proteinExistence type="predicted"/>
<evidence type="ECO:0000313" key="2">
    <source>
        <dbReference type="EMBL" id="PMP08996.1"/>
    </source>
</evidence>
<dbReference type="AlphaFoldDB" id="A0AAP8SVZ5"/>